<dbReference type="Proteomes" id="UP000460224">
    <property type="component" value="Unassembled WGS sequence"/>
</dbReference>
<evidence type="ECO:0000313" key="51">
    <source>
        <dbReference type="Proteomes" id="UP000344343"/>
    </source>
</evidence>
<dbReference type="EMBL" id="AACJYH010000005">
    <property type="protein sequence ID" value="EAK8897575.1"/>
    <property type="molecule type" value="Genomic_DNA"/>
</dbReference>
<evidence type="ECO:0000313" key="10">
    <source>
        <dbReference type="EMBL" id="EAD5786316.1"/>
    </source>
</evidence>
<dbReference type="Proteomes" id="UP000522199">
    <property type="component" value="Unassembled WGS sequence"/>
</dbReference>
<evidence type="ECO:0000313" key="4">
    <source>
        <dbReference type="EMBL" id="EAC5549630.1"/>
    </source>
</evidence>
<dbReference type="EMBL" id="AANCRK010000003">
    <property type="protein sequence ID" value="EDN7715109.1"/>
    <property type="molecule type" value="Genomic_DNA"/>
</dbReference>
<keyword evidence="1" id="KW-0472">Membrane</keyword>
<dbReference type="Proteomes" id="UP000455569">
    <property type="component" value="Unassembled WGS sequence"/>
</dbReference>
<keyword evidence="1" id="KW-0812">Transmembrane</keyword>
<dbReference type="Proteomes" id="UP000546397">
    <property type="component" value="Unassembled WGS sequence"/>
</dbReference>
<evidence type="ECO:0000313" key="81">
    <source>
        <dbReference type="Proteomes" id="UP000843775"/>
    </source>
</evidence>
<evidence type="ECO:0000313" key="43">
    <source>
        <dbReference type="EMBL" id="KAA9449166.1"/>
    </source>
</evidence>
<evidence type="ECO:0000313" key="19">
    <source>
        <dbReference type="EMBL" id="EAG2996712.1"/>
    </source>
</evidence>
<evidence type="ECO:0000313" key="56">
    <source>
        <dbReference type="Proteomes" id="UP000365297"/>
    </source>
</evidence>
<evidence type="ECO:0000313" key="26">
    <source>
        <dbReference type="EMBL" id="EAH2280793.1"/>
    </source>
</evidence>
<dbReference type="KEGG" id="lmok:CQ02_07275"/>
<dbReference type="EMBL" id="DAAIHR010000023">
    <property type="protein sequence ID" value="HAB8399776.1"/>
    <property type="molecule type" value="Genomic_DNA"/>
</dbReference>
<dbReference type="Proteomes" id="UP000548278">
    <property type="component" value="Unassembled WGS sequence"/>
</dbReference>
<organism evidence="4 56">
    <name type="scientific">Listeria monocytogenes</name>
    <dbReference type="NCBI Taxonomy" id="1639"/>
    <lineage>
        <taxon>Bacteria</taxon>
        <taxon>Bacillati</taxon>
        <taxon>Bacillota</taxon>
        <taxon>Bacilli</taxon>
        <taxon>Bacillales</taxon>
        <taxon>Listeriaceae</taxon>
        <taxon>Listeria</taxon>
    </lineage>
</organism>
<evidence type="ECO:0000313" key="29">
    <source>
        <dbReference type="EMBL" id="EAK8897575.1"/>
    </source>
</evidence>
<evidence type="ECO:0000313" key="42">
    <source>
        <dbReference type="EMBL" id="HAJ9594017.1"/>
    </source>
</evidence>
<evidence type="ECO:0000313" key="7">
    <source>
        <dbReference type="EMBL" id="EAD1185036.1"/>
    </source>
</evidence>
<evidence type="ECO:0000313" key="22">
    <source>
        <dbReference type="EMBL" id="EAG6169297.1"/>
    </source>
</evidence>
<evidence type="ECO:0000313" key="13">
    <source>
        <dbReference type="EMBL" id="EAE4941401.1"/>
    </source>
</evidence>
<dbReference type="InterPro" id="IPR006976">
    <property type="entry name" value="VanZ-like"/>
</dbReference>
<dbReference type="Proteomes" id="UP000337746">
    <property type="component" value="Unassembled WGS sequence"/>
</dbReference>
<feature type="transmembrane region" description="Helical" evidence="1">
    <location>
        <begin position="112"/>
        <end position="132"/>
    </location>
</feature>
<dbReference type="Proteomes" id="UP000528151">
    <property type="component" value="Unassembled WGS sequence"/>
</dbReference>
<reference evidence="42" key="9">
    <citation type="submission" date="2020-05" db="EMBL/GenBank/DDBJ databases">
        <authorList>
            <consortium name="NCBI Pathogen Detection Project"/>
        </authorList>
    </citation>
    <scope>NUCLEOTIDE SEQUENCE</scope>
    <source>
        <strain evidence="36">09CEB371LM</strain>
        <strain evidence="42">2017-325981-023-01</strain>
        <strain evidence="38">CFIAFB20100120</strain>
        <strain evidence="37">CFIAFB20130012</strain>
        <strain evidence="40">CFIAFB20170037</strain>
        <strain evidence="39">CFIAFB20170045</strain>
        <strain evidence="41">DMG1500109</strain>
    </source>
</reference>
<dbReference type="Proteomes" id="UP000358545">
    <property type="component" value="Unassembled WGS sequence"/>
</dbReference>
<dbReference type="EMBL" id="AABAWE010000004">
    <property type="protein sequence ID" value="EAG2087523.1"/>
    <property type="molecule type" value="Genomic_DNA"/>
</dbReference>
<evidence type="ECO:0000313" key="5">
    <source>
        <dbReference type="EMBL" id="EAC6547633.1"/>
    </source>
</evidence>
<dbReference type="EMBL" id="MJTJ01000006">
    <property type="protein sequence ID" value="OET52302.1"/>
    <property type="molecule type" value="Genomic_DNA"/>
</dbReference>
<dbReference type="Proteomes" id="UP000540117">
    <property type="component" value="Unassembled WGS sequence"/>
</dbReference>
<accession>A0A0B8R1I5</accession>
<evidence type="ECO:0000313" key="21">
    <source>
        <dbReference type="EMBL" id="EAG4462106.1"/>
    </source>
</evidence>
<evidence type="ECO:0000313" key="44">
    <source>
        <dbReference type="EMBL" id="OET52302.1"/>
    </source>
</evidence>
<name>A0A0B8R1I5_LISMN</name>
<evidence type="ECO:0000313" key="45">
    <source>
        <dbReference type="EMBL" id="RKA08319.1"/>
    </source>
</evidence>
<evidence type="ECO:0000313" key="25">
    <source>
        <dbReference type="EMBL" id="EAG9518267.1"/>
    </source>
</evidence>
<dbReference type="Proteomes" id="UP000840039">
    <property type="component" value="Unassembled WGS sequence"/>
</dbReference>
<protein>
    <submittedName>
        <fullName evidence="44">Transporter</fullName>
    </submittedName>
    <submittedName>
        <fullName evidence="4">VanZ family protein</fullName>
    </submittedName>
</protein>
<evidence type="ECO:0000313" key="61">
    <source>
        <dbReference type="Proteomes" id="UP000455569"/>
    </source>
</evidence>
<evidence type="ECO:0000313" key="20">
    <source>
        <dbReference type="EMBL" id="EAG4330483.1"/>
    </source>
</evidence>
<reference evidence="43 62" key="4">
    <citation type="submission" date="2018-04" db="EMBL/GenBank/DDBJ databases">
        <title>Genome Analysis of a Prevalent Clone of Listeria monocytogenes Sequence Type 87 in China.</title>
        <authorList>
            <person name="Wang Y."/>
        </authorList>
    </citation>
    <scope>NUCLEOTIDE SEQUENCE [LARGE SCALE GENOMIC DNA]</scope>
    <source>
        <strain evidence="43 62">ICDC_LM1523</strain>
    </source>
</reference>
<evidence type="ECO:0000313" key="35">
    <source>
        <dbReference type="EMBL" id="EDP8513570.1"/>
    </source>
</evidence>
<dbReference type="Proteomes" id="UP000467536">
    <property type="component" value="Unassembled WGS sequence"/>
</dbReference>
<evidence type="ECO:0000313" key="73">
    <source>
        <dbReference type="Proteomes" id="UP000533021"/>
    </source>
</evidence>
<evidence type="ECO:0000313" key="54">
    <source>
        <dbReference type="Proteomes" id="UP000354255"/>
    </source>
</evidence>
<sequence length="199" mass="22557">MKRYFIILILPILSIFAAVTMYFSWFQGWLYFYLKHVMATVSHMGYITVGITAILLYFVTVQLVNWKTNKALLVFCYIIYFSILLCLLFGKASDTQGFSSDTFGFVDTFLSGNLRVIIIGNVLAFVPIGFLLKKLGFFTALLSAGMLIFAVEGAQYMLHVGFFDTGDVFLNVCGIMLGYIVIRFLSPRKYKELKVKPTS</sequence>
<gene>
    <name evidence="14" type="ORF">A8L61_06415</name>
    <name evidence="23" type="ORF">AB917_04015</name>
    <name evidence="3" type="ORF">ABZ57_04490</name>
    <name evidence="44" type="ORF">AJL21_03205</name>
    <name evidence="11" type="ORF">ART25_07160</name>
    <name evidence="4" type="ORF">ARY78_04190</name>
    <name evidence="18" type="ORF">B1N52_07500</name>
    <name evidence="17" type="ORF">B1S26_09895</name>
    <name evidence="19" type="ORF">B5K54_05395</name>
    <name evidence="15" type="ORF">BB997_07795</name>
    <name evidence="30" type="ORF">BCZ19_05345</name>
    <name evidence="16" type="ORF">BCZ21_09645</name>
    <name evidence="21" type="ORF">CA369_07400</name>
    <name evidence="20" type="ORF">CAV64_04405</name>
    <name evidence="24" type="ORF">CW845_07035</name>
    <name evidence="26" type="ORF">D4920_01790</name>
    <name evidence="25" type="ORF">D4B11_00680</name>
    <name evidence="27" type="ORF">D5N24_03760</name>
    <name evidence="29" type="ORF">D7104_07640</name>
    <name evidence="43" type="ORF">DCK61_09880</name>
    <name evidence="22" type="ORF">DCT16_07860</name>
    <name evidence="5" type="ORF">DU018_04535</name>
    <name evidence="45" type="ORF">DYZ80_01512</name>
    <name evidence="13" type="ORF">E1W56_05020</name>
    <name evidence="28" type="ORF">E5F58_09635</name>
    <name evidence="10" type="ORF">EX365_07100</name>
    <name evidence="9" type="ORF">EXZ73_00035</name>
    <name evidence="31" type="ORF">F6436_08920</name>
    <name evidence="34" type="ORF">FV747_03065</name>
    <name evidence="35" type="ORF">G3O21_000971</name>
    <name evidence="36" type="ORF">GHH22_03385</name>
    <name evidence="41" type="ORF">GI949_03970</name>
    <name evidence="33" type="ORF">GJW51_06735</name>
    <name evidence="32" type="ORF">GQG13_08240</name>
    <name evidence="37" type="ORF">GYR60_14775</name>
    <name evidence="38" type="ORF">GYS09_07765</name>
    <name evidence="39" type="ORF">GYX23_08815</name>
    <name evidence="40" type="ORF">GYY14_05560</name>
    <name evidence="42" type="ORF">HQN34_002243</name>
    <name evidence="6" type="ORF">KV70_03995</name>
    <name evidence="7" type="ORF">QD52_08120</name>
    <name evidence="8" type="ORF">UI29_08160</name>
    <name evidence="12" type="ORF">Y261_11230</name>
</gene>
<evidence type="ECO:0000313" key="70">
    <source>
        <dbReference type="Proteomes" id="UP000527632"/>
    </source>
</evidence>
<evidence type="ECO:0000313" key="17">
    <source>
        <dbReference type="EMBL" id="EAG2245711.1"/>
    </source>
</evidence>
<dbReference type="EMBL" id="AABCVX010000003">
    <property type="protein sequence ID" value="EAG6169297.1"/>
    <property type="molecule type" value="Genomic_DNA"/>
</dbReference>
<evidence type="ECO:0000313" key="82">
    <source>
        <dbReference type="Proteomes" id="UP000844415"/>
    </source>
</evidence>
<dbReference type="Proteomes" id="UP000478682">
    <property type="component" value="Unassembled WGS sequence"/>
</dbReference>
<dbReference type="Proteomes" id="UP000533021">
    <property type="component" value="Unassembled WGS sequence"/>
</dbReference>
<evidence type="ECO:0000313" key="57">
    <source>
        <dbReference type="Proteomes" id="UP000376505"/>
    </source>
</evidence>
<evidence type="ECO:0000313" key="18">
    <source>
        <dbReference type="EMBL" id="EAG2515002.1"/>
    </source>
</evidence>
<dbReference type="EMBL" id="DAAJFY010000003">
    <property type="protein sequence ID" value="HAC0274841.1"/>
    <property type="molecule type" value="Genomic_DNA"/>
</dbReference>
<reference evidence="68 76" key="8">
    <citation type="submission" date="2019-04" db="EMBL/GenBank/DDBJ databases">
        <authorList>
            <consortium name="GenomeTrakr network: Whole genome sequencing for foodborne pathogen traceback"/>
        </authorList>
    </citation>
    <scope>NUCLEOTIDE SEQUENCE [LARGE SCALE GENOMIC DNA]</scope>
    <source>
        <strain evidence="23 76">CFSAN004300</strain>
        <strain evidence="24 68">CFSAN072474</strain>
        <strain evidence="31">FLAG-55987</strain>
    </source>
</reference>
<evidence type="ECO:0000313" key="36">
    <source>
        <dbReference type="EMBL" id="HAA8052192.1"/>
    </source>
</evidence>
<dbReference type="Proteomes" id="UP000525850">
    <property type="component" value="Unassembled WGS sequence"/>
</dbReference>
<evidence type="ECO:0000313" key="46">
    <source>
        <dbReference type="Proteomes" id="UP000272537"/>
    </source>
</evidence>
<dbReference type="EMBL" id="AAANYN010000001">
    <property type="protein sequence ID" value="EAD5772664.1"/>
    <property type="molecule type" value="Genomic_DNA"/>
</dbReference>
<reference evidence="48 50" key="5">
    <citation type="submission" date="2018-06" db="EMBL/GenBank/DDBJ databases">
        <authorList>
            <consortium name="PulseNet: The National Subtyping Network for Foodborne Disease Surveillance"/>
            <person name="Tarr C.L."/>
            <person name="Trees E."/>
            <person name="Katz L.S."/>
            <person name="Carleton-Romer H.A."/>
            <person name="Stroika S."/>
            <person name="Kucerova Z."/>
            <person name="Roache K.F."/>
            <person name="Sabol A.L."/>
            <person name="Besser J."/>
            <person name="Gerner-Smidt P."/>
        </authorList>
    </citation>
    <scope>NUCLEOTIDE SEQUENCE [LARGE SCALE GENOMIC DNA]</scope>
    <source>
        <strain evidence="3 50">2015L-6227</strain>
        <strain evidence="12 48">PNUSAL000134</strain>
        <strain evidence="6 54">PNUSAL000910</strain>
        <strain evidence="14 55">PNUSAL002180</strain>
        <strain evidence="15 65">PNUSAL002298</strain>
        <strain evidence="29 53">PNUSAL004402</strain>
    </source>
</reference>
<dbReference type="EMBL" id="AABGUK010000003">
    <property type="protein sequence ID" value="EAH4242242.1"/>
    <property type="molecule type" value="Genomic_DNA"/>
</dbReference>
<evidence type="ECO:0000313" key="34">
    <source>
        <dbReference type="EMBL" id="EDO0984978.1"/>
    </source>
</evidence>
<evidence type="ECO:0000313" key="23">
    <source>
        <dbReference type="EMBL" id="EAG6989749.1"/>
    </source>
</evidence>
<evidence type="ECO:0000313" key="38">
    <source>
        <dbReference type="EMBL" id="HAB8557182.1"/>
    </source>
</evidence>
<dbReference type="Proteomes" id="UP000376505">
    <property type="component" value="Unassembled WGS sequence"/>
</dbReference>
<proteinExistence type="predicted"/>
<dbReference type="EMBL" id="AAANYR010000003">
    <property type="protein sequence ID" value="EAD5786316.1"/>
    <property type="molecule type" value="Genomic_DNA"/>
</dbReference>
<keyword evidence="1" id="KW-1133">Transmembrane helix</keyword>
<evidence type="ECO:0000313" key="39">
    <source>
        <dbReference type="EMBL" id="HAC0013096.1"/>
    </source>
</evidence>
<dbReference type="AlphaFoldDB" id="A0A0B8R1I5"/>
<evidence type="ECO:0000313" key="12">
    <source>
        <dbReference type="EMBL" id="EAE2354920.1"/>
    </source>
</evidence>
<dbReference type="OMA" id="ELYWGSH"/>
<dbReference type="EMBL" id="AABAYG010000004">
    <property type="protein sequence ID" value="EAG2245711.1"/>
    <property type="molecule type" value="Genomic_DNA"/>
</dbReference>
<dbReference type="Proteomes" id="UP000467347">
    <property type="component" value="Unassembled WGS sequence"/>
</dbReference>
<evidence type="ECO:0000313" key="47">
    <source>
        <dbReference type="Proteomes" id="UP000331186"/>
    </source>
</evidence>
<dbReference type="EMBL" id="DABJAN010000004">
    <property type="protein sequence ID" value="HAJ9594017.1"/>
    <property type="molecule type" value="Genomic_DNA"/>
</dbReference>
<evidence type="ECO:0000313" key="58">
    <source>
        <dbReference type="Proteomes" id="UP000379076"/>
    </source>
</evidence>
<dbReference type="EMBL" id="AAASLB010000002">
    <property type="protein sequence ID" value="EAE4941401.1"/>
    <property type="molecule type" value="Genomic_DNA"/>
</dbReference>
<dbReference type="EMBL" id="AAAREG010000009">
    <property type="protein sequence ID" value="EAE2354920.1"/>
    <property type="molecule type" value="Genomic_DNA"/>
</dbReference>
<dbReference type="EMBL" id="AABGHY010000002">
    <property type="protein sequence ID" value="EAH3293503.1"/>
    <property type="molecule type" value="Genomic_DNA"/>
</dbReference>
<feature type="transmembrane region" description="Helical" evidence="1">
    <location>
        <begin position="137"/>
        <end position="156"/>
    </location>
</feature>
<dbReference type="Proteomes" id="UP000354255">
    <property type="component" value="Unassembled WGS sequence"/>
</dbReference>
<evidence type="ECO:0000313" key="63">
    <source>
        <dbReference type="Proteomes" id="UP000467347"/>
    </source>
</evidence>
<evidence type="ECO:0000313" key="79">
    <source>
        <dbReference type="Proteomes" id="UP000840197"/>
    </source>
</evidence>
<dbReference type="EMBL" id="AABBHO010000011">
    <property type="protein sequence ID" value="EAG2996712.1"/>
    <property type="molecule type" value="Genomic_DNA"/>
</dbReference>
<dbReference type="Proteomes" id="UP000566721">
    <property type="component" value="Unassembled WGS sequence"/>
</dbReference>
<dbReference type="Proteomes" id="UP000339309">
    <property type="component" value="Unassembled WGS sequence"/>
</dbReference>
<dbReference type="EMBL" id="AALEDS010000007">
    <property type="protein sequence ID" value="ECY6544450.1"/>
    <property type="molecule type" value="Genomic_DNA"/>
</dbReference>
<evidence type="ECO:0000313" key="53">
    <source>
        <dbReference type="Proteomes" id="UP000350032"/>
    </source>
</evidence>
<feature type="transmembrane region" description="Helical" evidence="1">
    <location>
        <begin position="71"/>
        <end position="92"/>
    </location>
</feature>
<dbReference type="Proteomes" id="UP000842809">
    <property type="component" value="Unassembled WGS sequence"/>
</dbReference>
<evidence type="ECO:0000313" key="60">
    <source>
        <dbReference type="Proteomes" id="UP000427828"/>
    </source>
</evidence>
<dbReference type="EMBL" id="AANDSR010000003">
    <property type="protein sequence ID" value="EDN9836356.1"/>
    <property type="molecule type" value="Genomic_DNA"/>
</dbReference>
<reference evidence="79 80" key="3">
    <citation type="journal article" date="2018" name="Genome Biol.">
        <title>SKESA: strategic k-mer extension for scrupulous assemblies.</title>
        <authorList>
            <person name="Souvorov A."/>
            <person name="Agarwala R."/>
            <person name="Lipman D.J."/>
        </authorList>
    </citation>
    <scope>NUCLEOTIDE SEQUENCE [LARGE SCALE GENOMIC DNA]</scope>
    <source>
        <strain evidence="36">09CEB371LM</strain>
        <strain evidence="42">2017-325981-023-01</strain>
        <strain evidence="38 82">CFIAFB20100120</strain>
        <strain evidence="37 79">CFIAFB20130012</strain>
        <strain evidence="40">CFIAFB20170037</strain>
        <strain evidence="39 80">CFIAFB20170045</strain>
        <strain evidence="41 81">DMG1500109</strain>
    </source>
</reference>
<dbReference type="Proteomes" id="UP000345329">
    <property type="component" value="Unassembled WGS sequence"/>
</dbReference>
<feature type="transmembrane region" description="Helical" evidence="1">
    <location>
        <begin position="168"/>
        <end position="186"/>
    </location>
</feature>
<dbReference type="EMBL" id="AABEKY010000003">
    <property type="protein sequence ID" value="EAG9387236.1"/>
    <property type="molecule type" value="Genomic_DNA"/>
</dbReference>
<evidence type="ECO:0000313" key="3">
    <source>
        <dbReference type="EMBL" id="EAC4551733.1"/>
    </source>
</evidence>
<evidence type="ECO:0000313" key="14">
    <source>
        <dbReference type="EMBL" id="EAG0866915.1"/>
    </source>
</evidence>
<dbReference type="EMBL" id="QDAY01000003">
    <property type="protein sequence ID" value="KAA9449166.1"/>
    <property type="molecule type" value="Genomic_DNA"/>
</dbReference>
<evidence type="ECO:0000313" key="65">
    <source>
        <dbReference type="Proteomes" id="UP000478682"/>
    </source>
</evidence>
<dbReference type="Proteomes" id="UP000530452">
    <property type="component" value="Unassembled WGS sequence"/>
</dbReference>
<evidence type="ECO:0000313" key="69">
    <source>
        <dbReference type="Proteomes" id="UP000525850"/>
    </source>
</evidence>
<evidence type="ECO:0000313" key="52">
    <source>
        <dbReference type="Proteomes" id="UP000345329"/>
    </source>
</evidence>
<dbReference type="EMBL" id="AAAQQZ010000003">
    <property type="protein sequence ID" value="EAE1338679.1"/>
    <property type="molecule type" value="Genomic_DNA"/>
</dbReference>
<dbReference type="Pfam" id="PF04892">
    <property type="entry name" value="VanZ"/>
    <property type="match status" value="1"/>
</dbReference>
<dbReference type="Proteomes" id="UP000379076">
    <property type="component" value="Unassembled WGS sequence"/>
</dbReference>
<evidence type="ECO:0000313" key="9">
    <source>
        <dbReference type="EMBL" id="EAD5772664.1"/>
    </source>
</evidence>
<dbReference type="Proteomes" id="UP000852906">
    <property type="component" value="Unassembled WGS sequence"/>
</dbReference>
<reference evidence="45 46" key="2">
    <citation type="journal article" date="2018" name="BMC Genomics">
        <title>Genes significantly associated with lineage II food isolates of Listeria monocytogenes.</title>
        <authorList>
            <person name="Pirone-Davies C."/>
            <person name="Chen Y."/>
            <person name="Pightling A."/>
            <person name="Ryan G."/>
            <person name="Wang Y."/>
            <person name="Yao K."/>
            <person name="Hoffmann M."/>
            <person name="Allard M.W."/>
        </authorList>
    </citation>
    <scope>NUCLEOTIDE SEQUENCE [LARGE SCALE GENOMIC DNA]</scope>
    <source>
        <strain evidence="45 46">PNUSAL000550</strain>
    </source>
</reference>
<dbReference type="Proteomes" id="UP000841146">
    <property type="component" value="Unassembled WGS sequence"/>
</dbReference>
<evidence type="ECO:0000313" key="55">
    <source>
        <dbReference type="Proteomes" id="UP000358545"/>
    </source>
</evidence>
<evidence type="ECO:0000313" key="59">
    <source>
        <dbReference type="Proteomes" id="UP000403352"/>
    </source>
</evidence>
<dbReference type="Proteomes" id="UP000365297">
    <property type="component" value="Unassembled WGS sequence"/>
</dbReference>
<dbReference type="EMBL" id="AAAKQF010000002">
    <property type="protein sequence ID" value="EAC9039357.1"/>
    <property type="molecule type" value="Genomic_DNA"/>
</dbReference>
<evidence type="ECO:0000313" key="62">
    <source>
        <dbReference type="Proteomes" id="UP000460224"/>
    </source>
</evidence>
<evidence type="ECO:0000313" key="28">
    <source>
        <dbReference type="EMBL" id="EAH4242242.1"/>
    </source>
</evidence>
<dbReference type="Proteomes" id="UP000843503">
    <property type="component" value="Unassembled WGS sequence"/>
</dbReference>
<reference evidence="49 52" key="6">
    <citation type="submission" date="2018-06" db="EMBL/GenBank/DDBJ databases">
        <authorList>
            <consortium name="GenomeTrakr: Next Generation Sequencing Network for Food Pathogen Tracability"/>
        </authorList>
    </citation>
    <scope>NUCLEOTIDE SEQUENCE [LARGE SCALE GENOMIC DNA]</scope>
    <source>
        <strain evidence="19 77">10B02965A-1</strain>
        <strain evidence="21 71">CFSAN063727</strain>
        <strain evidence="32 61">CFSAN102901</strain>
        <strain evidence="11 58">FDA00006494</strain>
        <strain evidence="4 56">FDA00007096</strain>
        <strain evidence="7 59">FDA00008584</strain>
        <strain evidence="17">FDA00011243</strain>
        <strain evidence="5 47">FDA00013332</strain>
        <strain evidence="10 51">FDA00013853</strain>
        <strain evidence="35">FDA00015054</strain>
        <strain evidence="20 74">FDA1005580-S054-001</strain>
        <strain evidence="66">FDA1090798-S029-001</strain>
        <strain evidence="67">FDA956581-098-004</strain>
        <strain evidence="18 69">FDA960927-006-004</strain>
        <strain evidence="22 78">FLAG-38921</strain>
        <strain evidence="30 60">FLAG-51482A</strain>
        <strain evidence="16 49">FLAG-54356</strain>
        <strain evidence="9 57">FSIS31901579</strain>
        <strain evidence="28 70">LS1344</strain>
        <strain evidence="33 63">OSF101448</strain>
        <strain evidence="8 52">VA-WGS-00405</strain>
    </source>
</reference>
<dbReference type="Proteomes" id="UP000481141">
    <property type="component" value="Unassembled WGS sequence"/>
</dbReference>
<evidence type="ECO:0000313" key="75">
    <source>
        <dbReference type="Proteomes" id="UP000546397"/>
    </source>
</evidence>
<dbReference type="EMBL" id="AAAMZD010000003">
    <property type="protein sequence ID" value="EAD3792738.1"/>
    <property type="molecule type" value="Genomic_DNA"/>
</dbReference>
<feature type="transmembrane region" description="Helical" evidence="1">
    <location>
        <begin position="37"/>
        <end position="59"/>
    </location>
</feature>
<evidence type="ECO:0000313" key="80">
    <source>
        <dbReference type="Proteomes" id="UP000841146"/>
    </source>
</evidence>
<dbReference type="EMBL" id="AABBZO010000007">
    <property type="protein sequence ID" value="EAG4462106.1"/>
    <property type="molecule type" value="Genomic_DNA"/>
</dbReference>
<evidence type="ECO:0000259" key="2">
    <source>
        <dbReference type="Pfam" id="PF04892"/>
    </source>
</evidence>
<evidence type="ECO:0000313" key="76">
    <source>
        <dbReference type="Proteomes" id="UP000548278"/>
    </source>
</evidence>
<dbReference type="EMBL" id="AABFVG010000001">
    <property type="protein sequence ID" value="EAH2280793.1"/>
    <property type="molecule type" value="Genomic_DNA"/>
</dbReference>
<evidence type="ECO:0000313" key="31">
    <source>
        <dbReference type="EMBL" id="ECY6544450.1"/>
    </source>
</evidence>
<dbReference type="EMBL" id="AABBYJ010000002">
    <property type="protein sequence ID" value="EAG4330483.1"/>
    <property type="molecule type" value="Genomic_DNA"/>
</dbReference>
<dbReference type="EMBL" id="AAAIXK010000002">
    <property type="protein sequence ID" value="EAC5549630.1"/>
    <property type="molecule type" value="Genomic_DNA"/>
</dbReference>
<dbReference type="EMBL" id="AAAJKI010000007">
    <property type="protein sequence ID" value="EAC6547633.1"/>
    <property type="molecule type" value="Genomic_DNA"/>
</dbReference>
<evidence type="ECO:0000313" key="77">
    <source>
        <dbReference type="Proteomes" id="UP000549379"/>
    </source>
</evidence>
<dbReference type="Proteomes" id="UP000527632">
    <property type="component" value="Unassembled WGS sequence"/>
</dbReference>
<dbReference type="Proteomes" id="UP000350032">
    <property type="component" value="Unassembled WGS sequence"/>
</dbReference>
<evidence type="ECO:0000313" key="67">
    <source>
        <dbReference type="Proteomes" id="UP000481141"/>
    </source>
</evidence>
<dbReference type="EMBL" id="AABBAW010000003">
    <property type="protein sequence ID" value="EAG2515002.1"/>
    <property type="molecule type" value="Genomic_DNA"/>
</dbReference>
<dbReference type="EMBL" id="AABEMN010000001">
    <property type="protein sequence ID" value="EAG9518267.1"/>
    <property type="molecule type" value="Genomic_DNA"/>
</dbReference>
<dbReference type="EMBL" id="AANPAU010000003">
    <property type="protein sequence ID" value="EDP8513570.1"/>
    <property type="molecule type" value="Genomic_DNA"/>
</dbReference>
<dbReference type="Proteomes" id="UP000478704">
    <property type="component" value="Unassembled WGS sequence"/>
</dbReference>
<dbReference type="EMBL" id="AALAQH010000002">
    <property type="protein sequence ID" value="ECX6924085.1"/>
    <property type="molecule type" value="Genomic_DNA"/>
</dbReference>
<evidence type="ECO:0000313" key="78">
    <source>
        <dbReference type="Proteomes" id="UP000566721"/>
    </source>
</evidence>
<dbReference type="EMBL" id="AABAGT010000007">
    <property type="protein sequence ID" value="EAG0866915.1"/>
    <property type="molecule type" value="Genomic_DNA"/>
</dbReference>
<dbReference type="Proteomes" id="UP000427828">
    <property type="component" value="Unassembled WGS sequence"/>
</dbReference>
<dbReference type="Proteomes" id="UP000344343">
    <property type="component" value="Unassembled WGS sequence"/>
</dbReference>
<dbReference type="EMBL" id="AAAIKW010000002">
    <property type="protein sequence ID" value="EAC4551733.1"/>
    <property type="molecule type" value="Genomic_DNA"/>
</dbReference>
<dbReference type="Proteomes" id="UP000336166">
    <property type="component" value="Unassembled WGS sequence"/>
</dbReference>
<evidence type="ECO:0000313" key="83">
    <source>
        <dbReference type="Proteomes" id="UP000852906"/>
    </source>
</evidence>
<dbReference type="EMBL" id="AAALRN010000003">
    <property type="protein sequence ID" value="EAD1185036.1"/>
    <property type="molecule type" value="Genomic_DNA"/>
</dbReference>
<dbReference type="Proteomes" id="UP000843775">
    <property type="component" value="Unassembled WGS sequence"/>
</dbReference>
<evidence type="ECO:0000313" key="40">
    <source>
        <dbReference type="EMBL" id="HAC0274841.1"/>
    </source>
</evidence>
<dbReference type="Proteomes" id="UP000393182">
    <property type="component" value="Unassembled WGS sequence"/>
</dbReference>
<evidence type="ECO:0000313" key="68">
    <source>
        <dbReference type="Proteomes" id="UP000522199"/>
    </source>
</evidence>
<evidence type="ECO:0000313" key="6">
    <source>
        <dbReference type="EMBL" id="EAC9039357.1"/>
    </source>
</evidence>
<evidence type="ECO:0000313" key="32">
    <source>
        <dbReference type="EMBL" id="EDN7715109.1"/>
    </source>
</evidence>
<reference evidence="72 73" key="7">
    <citation type="submission" date="2019-04" db="EMBL/GenBank/DDBJ databases">
        <authorList>
            <person name="Ashton P.M."/>
            <person name="Dallman T."/>
            <person name="Nair S."/>
            <person name="De Pinna E."/>
            <person name="Peters T."/>
            <person name="Grant K."/>
        </authorList>
    </citation>
    <scope>NUCLEOTIDE SEQUENCE [LARGE SCALE GENOMIC DNA]</scope>
    <source>
        <strain evidence="26 73">282333</strain>
        <strain evidence="27 72">282352</strain>
        <strain evidence="25 75">289003</strain>
        <strain evidence="34 64">788324</strain>
        <strain evidence="13">RL15000286</strain>
    </source>
</reference>
<dbReference type="Proteomes" id="UP000549379">
    <property type="component" value="Unassembled WGS sequence"/>
</dbReference>
<evidence type="ECO:0000256" key="1">
    <source>
        <dbReference type="SAM" id="Phobius"/>
    </source>
</evidence>
<evidence type="ECO:0000313" key="27">
    <source>
        <dbReference type="EMBL" id="EAH3293503.1"/>
    </source>
</evidence>
<evidence type="ECO:0000313" key="50">
    <source>
        <dbReference type="Proteomes" id="UP000339309"/>
    </source>
</evidence>
<evidence type="ECO:0000313" key="8">
    <source>
        <dbReference type="EMBL" id="EAD3792738.1"/>
    </source>
</evidence>
<dbReference type="EMBL" id="AABATR010000003">
    <property type="protein sequence ID" value="EAG1893500.1"/>
    <property type="molecule type" value="Genomic_DNA"/>
</dbReference>
<dbReference type="Proteomes" id="UP000331186">
    <property type="component" value="Unassembled WGS sequence"/>
</dbReference>
<feature type="domain" description="VanZ-like" evidence="2">
    <location>
        <begin position="78"/>
        <end position="185"/>
    </location>
</feature>
<evidence type="ECO:0000313" key="71">
    <source>
        <dbReference type="Proteomes" id="UP000528151"/>
    </source>
</evidence>
<evidence type="ECO:0000313" key="16">
    <source>
        <dbReference type="EMBL" id="EAG2087523.1"/>
    </source>
</evidence>
<dbReference type="EMBL" id="DAAJCS010000006">
    <property type="protein sequence ID" value="HAC0013096.1"/>
    <property type="molecule type" value="Genomic_DNA"/>
</dbReference>
<evidence type="ECO:0000313" key="24">
    <source>
        <dbReference type="EMBL" id="EAG9387236.1"/>
    </source>
</evidence>
<evidence type="ECO:0000313" key="49">
    <source>
        <dbReference type="Proteomes" id="UP000337746"/>
    </source>
</evidence>
<reference evidence="44 83" key="1">
    <citation type="submission" date="2016-09" db="EMBL/GenBank/DDBJ databases">
        <title>100K Listeria isolates.</title>
        <authorList>
            <person name="Chen P."/>
            <person name="Weimer B.C."/>
            <person name="Kong N."/>
            <person name="Huang B."/>
        </authorList>
    </citation>
    <scope>NUCLEOTIDE SEQUENCE [LARGE SCALE GENOMIC DNA]</scope>
    <source>
        <strain evidence="44 83">BCW_2383</strain>
    </source>
</reference>
<dbReference type="Proteomes" id="UP000272537">
    <property type="component" value="Unassembled WGS sequence"/>
</dbReference>
<dbReference type="EMBL" id="AABDGJ010000002">
    <property type="protein sequence ID" value="EAG6989749.1"/>
    <property type="molecule type" value="Genomic_DNA"/>
</dbReference>
<evidence type="ECO:0000313" key="64">
    <source>
        <dbReference type="Proteomes" id="UP000467536"/>
    </source>
</evidence>
<evidence type="ECO:0000313" key="30">
    <source>
        <dbReference type="EMBL" id="ECX6924085.1"/>
    </source>
</evidence>
<dbReference type="EMBL" id="DAAEEB010000002">
    <property type="protein sequence ID" value="HAA8052192.1"/>
    <property type="molecule type" value="Genomic_DNA"/>
</dbReference>
<evidence type="ECO:0000313" key="15">
    <source>
        <dbReference type="EMBL" id="EAG1893500.1"/>
    </source>
</evidence>
<evidence type="ECO:0000313" key="48">
    <source>
        <dbReference type="Proteomes" id="UP000336166"/>
    </source>
</evidence>
<evidence type="ECO:0000313" key="33">
    <source>
        <dbReference type="EMBL" id="EDN9836356.1"/>
    </source>
</evidence>
<dbReference type="EMBL" id="QXLS01000003">
    <property type="protein sequence ID" value="RKA08319.1"/>
    <property type="molecule type" value="Genomic_DNA"/>
</dbReference>
<comment type="caution">
    <text evidence="4">The sequence shown here is derived from an EMBL/GenBank/DDBJ whole genome shotgun (WGS) entry which is preliminary data.</text>
</comment>
<evidence type="ECO:0000313" key="66">
    <source>
        <dbReference type="Proteomes" id="UP000478704"/>
    </source>
</evidence>
<dbReference type="Proteomes" id="UP000403352">
    <property type="component" value="Unassembled WGS sequence"/>
</dbReference>
<evidence type="ECO:0000313" key="11">
    <source>
        <dbReference type="EMBL" id="EAE1338679.1"/>
    </source>
</evidence>
<evidence type="ECO:0000313" key="74">
    <source>
        <dbReference type="Proteomes" id="UP000540117"/>
    </source>
</evidence>
<dbReference type="RefSeq" id="WP_003727449.1">
    <property type="nucleotide sequence ID" value="NC_021825.2"/>
</dbReference>
<evidence type="ECO:0000313" key="41">
    <source>
        <dbReference type="EMBL" id="HAC1754120.1"/>
    </source>
</evidence>
<evidence type="ECO:0000313" key="37">
    <source>
        <dbReference type="EMBL" id="HAB8399776.1"/>
    </source>
</evidence>
<dbReference type="EMBL" id="DAAIJL010000006">
    <property type="protein sequence ID" value="HAB8557182.1"/>
    <property type="molecule type" value="Genomic_DNA"/>
</dbReference>
<dbReference type="Proteomes" id="UP000844415">
    <property type="component" value="Unassembled WGS sequence"/>
</dbReference>
<dbReference type="EMBL" id="AANEHK010000002">
    <property type="protein sequence ID" value="EDO0984978.1"/>
    <property type="molecule type" value="Genomic_DNA"/>
</dbReference>
<evidence type="ECO:0000313" key="72">
    <source>
        <dbReference type="Proteomes" id="UP000530452"/>
    </source>
</evidence>
<dbReference type="Proteomes" id="UP000364988">
    <property type="component" value="Unassembled WGS sequence"/>
</dbReference>
<feature type="transmembrane region" description="Helical" evidence="1">
    <location>
        <begin position="5"/>
        <end position="25"/>
    </location>
</feature>
<dbReference type="Proteomes" id="UP000840197">
    <property type="component" value="Unassembled WGS sequence"/>
</dbReference>
<dbReference type="EMBL" id="DAAJZA010000002">
    <property type="protein sequence ID" value="HAC1754120.1"/>
    <property type="molecule type" value="Genomic_DNA"/>
</dbReference>